<dbReference type="PANTHER" id="PTHR43727:SF2">
    <property type="entry name" value="GROUP IV DECARBOXYLASE"/>
    <property type="match status" value="1"/>
</dbReference>
<accession>A0ABU3L601</accession>
<organism evidence="4 5">
    <name type="scientific">Pricia mediterranea</name>
    <dbReference type="NCBI Taxonomy" id="3076079"/>
    <lineage>
        <taxon>Bacteria</taxon>
        <taxon>Pseudomonadati</taxon>
        <taxon>Bacteroidota</taxon>
        <taxon>Flavobacteriia</taxon>
        <taxon>Flavobacteriales</taxon>
        <taxon>Flavobacteriaceae</taxon>
        <taxon>Pricia</taxon>
    </lineage>
</organism>
<evidence type="ECO:0000313" key="4">
    <source>
        <dbReference type="EMBL" id="MDT7828668.1"/>
    </source>
</evidence>
<reference evidence="4 5" key="1">
    <citation type="submission" date="2023-09" db="EMBL/GenBank/DDBJ databases">
        <title>Novel taxa isolated from Blanes Bay.</title>
        <authorList>
            <person name="Rey-Velasco X."/>
            <person name="Lucena T."/>
        </authorList>
    </citation>
    <scope>NUCLEOTIDE SEQUENCE [LARGE SCALE GENOMIC DNA]</scope>
    <source>
        <strain evidence="4 5">S334</strain>
    </source>
</reference>
<dbReference type="PRINTS" id="PR01179">
    <property type="entry name" value="ODADCRBXLASE"/>
</dbReference>
<dbReference type="PROSITE" id="PS00878">
    <property type="entry name" value="ODR_DC_2_1"/>
    <property type="match status" value="1"/>
</dbReference>
<evidence type="ECO:0000256" key="1">
    <source>
        <dbReference type="ARBA" id="ARBA00001933"/>
    </source>
</evidence>
<gene>
    <name evidence="4" type="ORF">RQM65_08330</name>
</gene>
<dbReference type="InterPro" id="IPR000183">
    <property type="entry name" value="Orn/DAP/Arg_de-COase"/>
</dbReference>
<name>A0ABU3L601_9FLAO</name>
<protein>
    <submittedName>
        <fullName evidence="4">Y4yA family PLP-dependent enzyme</fullName>
    </submittedName>
</protein>
<dbReference type="Pfam" id="PF02784">
    <property type="entry name" value="Orn_Arg_deC_N"/>
    <property type="match status" value="1"/>
</dbReference>
<dbReference type="Proteomes" id="UP001250656">
    <property type="component" value="Unassembled WGS sequence"/>
</dbReference>
<dbReference type="InterPro" id="IPR022644">
    <property type="entry name" value="De-COase2_N"/>
</dbReference>
<proteinExistence type="predicted"/>
<dbReference type="InterPro" id="IPR029066">
    <property type="entry name" value="PLP-binding_barrel"/>
</dbReference>
<dbReference type="SUPFAM" id="SSF50621">
    <property type="entry name" value="Alanine racemase C-terminal domain-like"/>
    <property type="match status" value="1"/>
</dbReference>
<dbReference type="Gene3D" id="3.20.20.10">
    <property type="entry name" value="Alanine racemase"/>
    <property type="match status" value="1"/>
</dbReference>
<evidence type="ECO:0000313" key="5">
    <source>
        <dbReference type="Proteomes" id="UP001250656"/>
    </source>
</evidence>
<keyword evidence="2" id="KW-0663">Pyridoxal phosphate</keyword>
<feature type="domain" description="Orn/DAP/Arg decarboxylase 2 N-terminal" evidence="3">
    <location>
        <begin position="64"/>
        <end position="261"/>
    </location>
</feature>
<dbReference type="PANTHER" id="PTHR43727">
    <property type="entry name" value="DIAMINOPIMELATE DECARBOXYLASE"/>
    <property type="match status" value="1"/>
</dbReference>
<evidence type="ECO:0000256" key="2">
    <source>
        <dbReference type="ARBA" id="ARBA00022898"/>
    </source>
</evidence>
<sequence>MKKIHFVKGNRENGLTPIISDWMRSIMNDPDLIDGLLAKYGSPINIIHRDSFANNISDFGELFKNLGLTSQIFYARKANKCKAFVAQALRSGIGVDTASERELSQSIAMGATGKDLVLTAAIKTEPQIRLAIENGVPIILDNTDECQLVSHLASAMGREALVGFRVSGFTVEGKKRYSRFGFDVEQVASYIESTVGEGKPFENLRTVGLHFHLDGYSVLQRSVALLDCISIVKKLRAKGYPLRFIDIGGGILINYLAHKTEWQNFDARLRQSVKGESEPITFGNNGLGYELTDGNVSGKLATYPYYNETNGREFLKKILNYGDDSIQSIAEQLRNEGIEIRIEPGRSLLDQTGITIARVIHRKKDVNGQWLVGLEMNMSQMMSSSADFLLDPYLIFETPPGEDDEIEVYFTGAYCLERDVLLKRKITLPKLPEIDDKVVFVNTAGYMMHFFETQAHGFDLARNLILTDDYSPISVENFIDDNQIGGFAAN</sequence>
<comment type="cofactor">
    <cofactor evidence="1">
        <name>pyridoxal 5'-phosphate</name>
        <dbReference type="ChEBI" id="CHEBI:597326"/>
    </cofactor>
</comment>
<dbReference type="RefSeq" id="WP_314014103.1">
    <property type="nucleotide sequence ID" value="NZ_JAVTTP010000001.1"/>
</dbReference>
<comment type="caution">
    <text evidence="4">The sequence shown here is derived from an EMBL/GenBank/DDBJ whole genome shotgun (WGS) entry which is preliminary data.</text>
</comment>
<dbReference type="Gene3D" id="2.40.37.10">
    <property type="entry name" value="Lyase, Ornithine Decarboxylase, Chain A, domain 1"/>
    <property type="match status" value="1"/>
</dbReference>
<dbReference type="InterPro" id="IPR009006">
    <property type="entry name" value="Ala_racemase/Decarboxylase_C"/>
</dbReference>
<evidence type="ECO:0000259" key="3">
    <source>
        <dbReference type="Pfam" id="PF02784"/>
    </source>
</evidence>
<keyword evidence="5" id="KW-1185">Reference proteome</keyword>
<dbReference type="InterPro" id="IPR022653">
    <property type="entry name" value="De-COase2_pyr-phos_BS"/>
</dbReference>
<dbReference type="SUPFAM" id="SSF51419">
    <property type="entry name" value="PLP-binding barrel"/>
    <property type="match status" value="1"/>
</dbReference>
<dbReference type="EMBL" id="JAVTTP010000001">
    <property type="protein sequence ID" value="MDT7828668.1"/>
    <property type="molecule type" value="Genomic_DNA"/>
</dbReference>